<evidence type="ECO:0000256" key="1">
    <source>
        <dbReference type="SAM" id="Coils"/>
    </source>
</evidence>
<feature type="coiled-coil region" evidence="1">
    <location>
        <begin position="75"/>
        <end position="148"/>
    </location>
</feature>
<evidence type="ECO:0000313" key="3">
    <source>
        <dbReference type="Proteomes" id="UP000323144"/>
    </source>
</evidence>
<reference evidence="2 3" key="1">
    <citation type="submission" date="2019-08" db="EMBL/GenBank/DDBJ databases">
        <title>Complete genome sequence of Spiroplasma chinense CCH (DSM 19755).</title>
        <authorList>
            <person name="Shen H.-Y."/>
            <person name="Lin Y.-C."/>
            <person name="Chou L."/>
            <person name="Kuo C.-H."/>
        </authorList>
    </citation>
    <scope>NUCLEOTIDE SEQUENCE [LARGE SCALE GENOMIC DNA]</scope>
    <source>
        <strain evidence="2 3">CCH</strain>
    </source>
</reference>
<name>A0A5B9Y612_9MOLU</name>
<proteinExistence type="predicted"/>
<dbReference type="EMBL" id="CP043026">
    <property type="protein sequence ID" value="QEH61482.1"/>
    <property type="molecule type" value="Genomic_DNA"/>
</dbReference>
<dbReference type="AlphaFoldDB" id="A0A5B9Y612"/>
<accession>A0A5B9Y612</accession>
<keyword evidence="3" id="KW-1185">Reference proteome</keyword>
<dbReference type="KEGG" id="schi:SCHIN_v1c02850"/>
<organism evidence="2 3">
    <name type="scientific">Spiroplasma chinense</name>
    <dbReference type="NCBI Taxonomy" id="216932"/>
    <lineage>
        <taxon>Bacteria</taxon>
        <taxon>Bacillati</taxon>
        <taxon>Mycoplasmatota</taxon>
        <taxon>Mollicutes</taxon>
        <taxon>Entomoplasmatales</taxon>
        <taxon>Spiroplasmataceae</taxon>
        <taxon>Spiroplasma</taxon>
    </lineage>
</organism>
<dbReference type="RefSeq" id="WP_166507875.1">
    <property type="nucleotide sequence ID" value="NZ_CP043026.1"/>
</dbReference>
<gene>
    <name evidence="2" type="ORF">SCHIN_v1c02850</name>
</gene>
<keyword evidence="1" id="KW-0175">Coiled coil</keyword>
<protein>
    <submittedName>
        <fullName evidence="2">Uncharacterized protein</fullName>
    </submittedName>
</protein>
<evidence type="ECO:0000313" key="2">
    <source>
        <dbReference type="EMBL" id="QEH61482.1"/>
    </source>
</evidence>
<dbReference type="Proteomes" id="UP000323144">
    <property type="component" value="Chromosome"/>
</dbReference>
<sequence length="157" mass="18399">MRKLKLLELFLQIDDNNKISIILEEILPYYCDKIIEIYKESDKVMSKKENAGLNKVVTGISSYVNGYKKKNKTCTERIKEEVAKYKVIVEELENKLATTKQELDETRIELVETKKELADTKQLLASTTKTFENIVKDLRIEINTLKERVYQNDNQTF</sequence>